<dbReference type="Pfam" id="PF00881">
    <property type="entry name" value="Nitroreductase"/>
    <property type="match status" value="1"/>
</dbReference>
<evidence type="ECO:0000256" key="1">
    <source>
        <dbReference type="ARBA" id="ARBA00001917"/>
    </source>
</evidence>
<keyword evidence="4" id="KW-0288">FMN</keyword>
<dbReference type="RefSeq" id="WP_013634020.1">
    <property type="nucleotide sequence ID" value="NC_015177.1"/>
</dbReference>
<dbReference type="HOGENOM" id="CLU_070764_4_1_10"/>
<dbReference type="EMBL" id="CP002545">
    <property type="protein sequence ID" value="ADY53535.1"/>
    <property type="molecule type" value="Genomic_DNA"/>
</dbReference>
<comment type="similarity">
    <text evidence="2">Belongs to the nitroreductase family.</text>
</comment>
<dbReference type="InterPro" id="IPR029479">
    <property type="entry name" value="Nitroreductase"/>
</dbReference>
<dbReference type="CDD" id="cd02149">
    <property type="entry name" value="NfsB-like"/>
    <property type="match status" value="1"/>
</dbReference>
<reference evidence="9" key="2">
    <citation type="submission" date="2011-02" db="EMBL/GenBank/DDBJ databases">
        <title>The complete genome of Pedobacter saltans DSM 12145.</title>
        <authorList>
            <consortium name="US DOE Joint Genome Institute (JGI-PGF)"/>
            <person name="Lucas S."/>
            <person name="Copeland A."/>
            <person name="Lapidus A."/>
            <person name="Bruce D."/>
            <person name="Goodwin L."/>
            <person name="Pitluck S."/>
            <person name="Kyrpides N."/>
            <person name="Mavromatis K."/>
            <person name="Pagani I."/>
            <person name="Ivanova N."/>
            <person name="Ovchinnikova G."/>
            <person name="Lu M."/>
            <person name="Detter J.C."/>
            <person name="Han C."/>
            <person name="Land M."/>
            <person name="Hauser L."/>
            <person name="Markowitz V."/>
            <person name="Cheng J.-F."/>
            <person name="Hugenholtz P."/>
            <person name="Woyke T."/>
            <person name="Wu D."/>
            <person name="Tindall B."/>
            <person name="Pomrenke H.G."/>
            <person name="Brambilla E."/>
            <person name="Klenk H.-P."/>
            <person name="Eisen J.A."/>
        </authorList>
    </citation>
    <scope>NUCLEOTIDE SEQUENCE [LARGE SCALE GENOMIC DNA]</scope>
    <source>
        <strain evidence="9">ATCC 51119 / DSM 12145 / JCM 21818 / LMG 10337 / NBRC 100064 / NCIMB 13643</strain>
    </source>
</reference>
<dbReference type="InterPro" id="IPR000415">
    <property type="entry name" value="Nitroreductase-like"/>
</dbReference>
<evidence type="ECO:0000256" key="5">
    <source>
        <dbReference type="ARBA" id="ARBA00022857"/>
    </source>
</evidence>
<keyword evidence="6" id="KW-0560">Oxidoreductase</keyword>
<accession>F0S9I2</accession>
<gene>
    <name evidence="8" type="ordered locus">Pedsa_2996</name>
</gene>
<evidence type="ECO:0000256" key="6">
    <source>
        <dbReference type="ARBA" id="ARBA00023002"/>
    </source>
</evidence>
<sequence length="212" mass="23825">MTHQEILDKLSWRYATKKYDVSKKLSKEELDSLLSAVQLSPSSYGIQPYKVLVVTNPEVREKLKAVGYNQSQITDASHLFVFAVYDNFDASHIDEYAHNIAETRGLKVEDIDGFVTLMKSVVNSRSEAELKVWNSKQAYIALGVLLETAALLGLDASPMEGFDAAKFDEILNLKEQNLTSVVIAGVGHRSSEDEVQHYKKVRKAKENLFIEI</sequence>
<protein>
    <submittedName>
        <fullName evidence="8">Nitroreductase</fullName>
    </submittedName>
</protein>
<dbReference type="PANTHER" id="PTHR43673:SF2">
    <property type="entry name" value="NITROREDUCTASE"/>
    <property type="match status" value="1"/>
</dbReference>
<evidence type="ECO:0000256" key="4">
    <source>
        <dbReference type="ARBA" id="ARBA00022643"/>
    </source>
</evidence>
<keyword evidence="9" id="KW-1185">Reference proteome</keyword>
<evidence type="ECO:0000313" key="8">
    <source>
        <dbReference type="EMBL" id="ADY53535.1"/>
    </source>
</evidence>
<evidence type="ECO:0000256" key="3">
    <source>
        <dbReference type="ARBA" id="ARBA00022630"/>
    </source>
</evidence>
<evidence type="ECO:0000256" key="2">
    <source>
        <dbReference type="ARBA" id="ARBA00007118"/>
    </source>
</evidence>
<evidence type="ECO:0000259" key="7">
    <source>
        <dbReference type="Pfam" id="PF00881"/>
    </source>
</evidence>
<reference evidence="8 9" key="1">
    <citation type="journal article" date="2011" name="Stand. Genomic Sci.">
        <title>Complete genome sequence of the gliding, heparinolytic Pedobacter saltans type strain (113).</title>
        <authorList>
            <person name="Liolios K."/>
            <person name="Sikorski J."/>
            <person name="Lu M."/>
            <person name="Nolan M."/>
            <person name="Lapidus A."/>
            <person name="Lucas S."/>
            <person name="Hammon N."/>
            <person name="Deshpande S."/>
            <person name="Cheng J.F."/>
            <person name="Tapia R."/>
            <person name="Han C."/>
            <person name="Goodwin L."/>
            <person name="Pitluck S."/>
            <person name="Huntemann M."/>
            <person name="Ivanova N."/>
            <person name="Pagani I."/>
            <person name="Mavromatis K."/>
            <person name="Ovchinikova G."/>
            <person name="Pati A."/>
            <person name="Chen A."/>
            <person name="Palaniappan K."/>
            <person name="Land M."/>
            <person name="Hauser L."/>
            <person name="Brambilla E.M."/>
            <person name="Kotsyurbenko O."/>
            <person name="Rohde M."/>
            <person name="Tindall B.J."/>
            <person name="Abt B."/>
            <person name="Goker M."/>
            <person name="Detter J.C."/>
            <person name="Woyke T."/>
            <person name="Bristow J."/>
            <person name="Eisen J.A."/>
            <person name="Markowitz V."/>
            <person name="Hugenholtz P."/>
            <person name="Klenk H.P."/>
            <person name="Kyrpides N.C."/>
        </authorList>
    </citation>
    <scope>NUCLEOTIDE SEQUENCE [LARGE SCALE GENOMIC DNA]</scope>
    <source>
        <strain evidence="9">ATCC 51119 / DSM 12145 / JCM 21818 / LMG 10337 / NBRC 100064 / NCIMB 13643</strain>
    </source>
</reference>
<dbReference type="Proteomes" id="UP000000310">
    <property type="component" value="Chromosome"/>
</dbReference>
<comment type="cofactor">
    <cofactor evidence="1">
        <name>FMN</name>
        <dbReference type="ChEBI" id="CHEBI:58210"/>
    </cofactor>
</comment>
<dbReference type="GO" id="GO:0016491">
    <property type="term" value="F:oxidoreductase activity"/>
    <property type="evidence" value="ECO:0007669"/>
    <property type="project" value="UniProtKB-KW"/>
</dbReference>
<organism evidence="8 9">
    <name type="scientific">Pseudopedobacter saltans (strain ATCC 51119 / DSM 12145 / JCM 21818 / CCUG 39354 / LMG 10337 / NBRC 100064 / NCIMB 13643)</name>
    <name type="common">Pedobacter saltans</name>
    <dbReference type="NCBI Taxonomy" id="762903"/>
    <lineage>
        <taxon>Bacteria</taxon>
        <taxon>Pseudomonadati</taxon>
        <taxon>Bacteroidota</taxon>
        <taxon>Sphingobacteriia</taxon>
        <taxon>Sphingobacteriales</taxon>
        <taxon>Sphingobacteriaceae</taxon>
        <taxon>Pseudopedobacter</taxon>
    </lineage>
</organism>
<dbReference type="Gene3D" id="3.40.109.10">
    <property type="entry name" value="NADH Oxidase"/>
    <property type="match status" value="1"/>
</dbReference>
<evidence type="ECO:0000313" key="9">
    <source>
        <dbReference type="Proteomes" id="UP000000310"/>
    </source>
</evidence>
<proteinExistence type="inferred from homology"/>
<dbReference type="KEGG" id="psn:Pedsa_2996"/>
<feature type="domain" description="Nitroreductase" evidence="7">
    <location>
        <begin position="11"/>
        <end position="185"/>
    </location>
</feature>
<dbReference type="eggNOG" id="COG0778">
    <property type="taxonomic scope" value="Bacteria"/>
</dbReference>
<dbReference type="OrthoDB" id="9809288at2"/>
<dbReference type="STRING" id="762903.Pedsa_2996"/>
<dbReference type="AlphaFoldDB" id="F0S9I2"/>
<dbReference type="SUPFAM" id="SSF55469">
    <property type="entry name" value="FMN-dependent nitroreductase-like"/>
    <property type="match status" value="1"/>
</dbReference>
<dbReference type="PANTHER" id="PTHR43673">
    <property type="entry name" value="NAD(P)H NITROREDUCTASE YDGI-RELATED"/>
    <property type="match status" value="1"/>
</dbReference>
<keyword evidence="3" id="KW-0285">Flavoprotein</keyword>
<keyword evidence="5" id="KW-0521">NADP</keyword>
<dbReference type="InterPro" id="IPR033878">
    <property type="entry name" value="NfsB-like"/>
</dbReference>
<name>F0S9I2_PSESL</name>